<name>A0A371B6N3_9BRAD</name>
<feature type="transmembrane region" description="Helical" evidence="8">
    <location>
        <begin position="77"/>
        <end position="98"/>
    </location>
</feature>
<dbReference type="SUPFAM" id="SSF161098">
    <property type="entry name" value="MetI-like"/>
    <property type="match status" value="1"/>
</dbReference>
<dbReference type="PROSITE" id="PS50928">
    <property type="entry name" value="ABC_TM1"/>
    <property type="match status" value="1"/>
</dbReference>
<keyword evidence="2 8" id="KW-0813">Transport</keyword>
<evidence type="ECO:0000256" key="4">
    <source>
        <dbReference type="ARBA" id="ARBA00022519"/>
    </source>
</evidence>
<evidence type="ECO:0000256" key="1">
    <source>
        <dbReference type="ARBA" id="ARBA00004429"/>
    </source>
</evidence>
<dbReference type="GO" id="GO:0005886">
    <property type="term" value="C:plasma membrane"/>
    <property type="evidence" value="ECO:0007669"/>
    <property type="project" value="UniProtKB-SubCell"/>
</dbReference>
<feature type="transmembrane region" description="Helical" evidence="8">
    <location>
        <begin position="238"/>
        <end position="264"/>
    </location>
</feature>
<gene>
    <name evidence="10" type="ORF">DXH78_00720</name>
</gene>
<protein>
    <submittedName>
        <fullName evidence="10">ABC transporter permease</fullName>
    </submittedName>
</protein>
<keyword evidence="4" id="KW-0997">Cell inner membrane</keyword>
<evidence type="ECO:0000256" key="5">
    <source>
        <dbReference type="ARBA" id="ARBA00022692"/>
    </source>
</evidence>
<keyword evidence="7 8" id="KW-0472">Membrane</keyword>
<dbReference type="PANTHER" id="PTHR43357">
    <property type="entry name" value="INNER MEMBRANE ABC TRANSPORTER PERMEASE PROTEIN YDCV"/>
    <property type="match status" value="1"/>
</dbReference>
<dbReference type="EMBL" id="QRGO01000001">
    <property type="protein sequence ID" value="RDV03238.1"/>
    <property type="molecule type" value="Genomic_DNA"/>
</dbReference>
<organism evidence="10 11">
    <name type="scientific">Undibacter mobilis</name>
    <dbReference type="NCBI Taxonomy" id="2292256"/>
    <lineage>
        <taxon>Bacteria</taxon>
        <taxon>Pseudomonadati</taxon>
        <taxon>Pseudomonadota</taxon>
        <taxon>Alphaproteobacteria</taxon>
        <taxon>Hyphomicrobiales</taxon>
        <taxon>Nitrobacteraceae</taxon>
        <taxon>Undibacter</taxon>
    </lineage>
</organism>
<feature type="transmembrane region" description="Helical" evidence="8">
    <location>
        <begin position="17"/>
        <end position="42"/>
    </location>
</feature>
<evidence type="ECO:0000256" key="2">
    <source>
        <dbReference type="ARBA" id="ARBA00022448"/>
    </source>
</evidence>
<keyword evidence="3" id="KW-1003">Cell membrane</keyword>
<dbReference type="PANTHER" id="PTHR43357:SF4">
    <property type="entry name" value="INNER MEMBRANE ABC TRANSPORTER PERMEASE PROTEIN YDCV"/>
    <property type="match status" value="1"/>
</dbReference>
<comment type="caution">
    <text evidence="10">The sequence shown here is derived from an EMBL/GenBank/DDBJ whole genome shotgun (WGS) entry which is preliminary data.</text>
</comment>
<feature type="transmembrane region" description="Helical" evidence="8">
    <location>
        <begin position="144"/>
        <end position="167"/>
    </location>
</feature>
<dbReference type="CDD" id="cd06261">
    <property type="entry name" value="TM_PBP2"/>
    <property type="match status" value="1"/>
</dbReference>
<evidence type="ECO:0000259" key="9">
    <source>
        <dbReference type="PROSITE" id="PS50928"/>
    </source>
</evidence>
<dbReference type="GO" id="GO:0055085">
    <property type="term" value="P:transmembrane transport"/>
    <property type="evidence" value="ECO:0007669"/>
    <property type="project" value="InterPro"/>
</dbReference>
<dbReference type="InterPro" id="IPR035906">
    <property type="entry name" value="MetI-like_sf"/>
</dbReference>
<evidence type="ECO:0000313" key="10">
    <source>
        <dbReference type="EMBL" id="RDV03238.1"/>
    </source>
</evidence>
<dbReference type="AlphaFoldDB" id="A0A371B6N3"/>
<reference evidence="11" key="1">
    <citation type="submission" date="2018-08" db="EMBL/GenBank/DDBJ databases">
        <authorList>
            <person name="Kim S.-J."/>
            <person name="Jung G.-Y."/>
        </authorList>
    </citation>
    <scope>NUCLEOTIDE SEQUENCE [LARGE SCALE GENOMIC DNA]</scope>
    <source>
        <strain evidence="11">GY_H</strain>
    </source>
</reference>
<evidence type="ECO:0000313" key="11">
    <source>
        <dbReference type="Proteomes" id="UP000263993"/>
    </source>
</evidence>
<feature type="domain" description="ABC transmembrane type-1" evidence="9">
    <location>
        <begin position="73"/>
        <end position="262"/>
    </location>
</feature>
<dbReference type="Pfam" id="PF00528">
    <property type="entry name" value="BPD_transp_1"/>
    <property type="match status" value="1"/>
</dbReference>
<accession>A0A371B6N3</accession>
<dbReference type="RefSeq" id="WP_115515265.1">
    <property type="nucleotide sequence ID" value="NZ_QRGO01000001.1"/>
</dbReference>
<feature type="transmembrane region" description="Helical" evidence="8">
    <location>
        <begin position="193"/>
        <end position="218"/>
    </location>
</feature>
<evidence type="ECO:0000256" key="3">
    <source>
        <dbReference type="ARBA" id="ARBA00022475"/>
    </source>
</evidence>
<dbReference type="Proteomes" id="UP000263993">
    <property type="component" value="Unassembled WGS sequence"/>
</dbReference>
<feature type="transmembrane region" description="Helical" evidence="8">
    <location>
        <begin position="110"/>
        <end position="132"/>
    </location>
</feature>
<dbReference type="OrthoDB" id="9815533at2"/>
<evidence type="ECO:0000256" key="7">
    <source>
        <dbReference type="ARBA" id="ARBA00023136"/>
    </source>
</evidence>
<comment type="similarity">
    <text evidence="8">Belongs to the binding-protein-dependent transport system permease family.</text>
</comment>
<keyword evidence="5 8" id="KW-0812">Transmembrane</keyword>
<keyword evidence="6 8" id="KW-1133">Transmembrane helix</keyword>
<dbReference type="InterPro" id="IPR000515">
    <property type="entry name" value="MetI-like"/>
</dbReference>
<evidence type="ECO:0000256" key="8">
    <source>
        <dbReference type="RuleBase" id="RU363032"/>
    </source>
</evidence>
<sequence length="278" mass="30203">MSTLGGYRSWQQRVGMVALWMLTVAVLLFLIVPLIVIIPLSFSSSAFLNYPIPSFSLRWYDEFFTSAEWIGAVKNTLIVGSLTAILATSLGTMAALGLNRNDLPFKKLMSLFFIAPLVVPIIVVAVGTYFFFAPLRLTGTFTGIILAHTAMAVPFVVITVGATVAGLDENLVRAGASLGAHPLRVFFKITLPIVWPGVLTGAVIAFATSLDEVVMILFLGGPEQNTVPRQMFNGLKYYLSPTITAAATVLILVSVLILALVGWLRQRVKRLQVREETA</sequence>
<dbReference type="Gene3D" id="1.10.3720.10">
    <property type="entry name" value="MetI-like"/>
    <property type="match status" value="1"/>
</dbReference>
<evidence type="ECO:0000256" key="6">
    <source>
        <dbReference type="ARBA" id="ARBA00022989"/>
    </source>
</evidence>
<comment type="subcellular location">
    <subcellularLocation>
        <location evidence="1">Cell inner membrane</location>
        <topology evidence="1">Multi-pass membrane protein</topology>
    </subcellularLocation>
    <subcellularLocation>
        <location evidence="8">Cell membrane</location>
        <topology evidence="8">Multi-pass membrane protein</topology>
    </subcellularLocation>
</comment>
<proteinExistence type="inferred from homology"/>
<keyword evidence="11" id="KW-1185">Reference proteome</keyword>